<protein>
    <submittedName>
        <fullName evidence="1">Uncharacterized protein</fullName>
    </submittedName>
</protein>
<accession>A0A0B5F1D7</accession>
<sequence length="165" mass="18982">MAKEPPSGHVVRKLRYLRSEFGLLACVGRVAEFGVLSTRRRRAAMSQTEGARLFREAWIAGVREHFPGEPKPGYVTPWEDTPEWERQAASAVYEQVRQLLEASDGRASRLTREQKSRFVATCWTAQMFKHFEDPKPGYVADWPELPDWQQETDADIFEAIEKSLL</sequence>
<gene>
    <name evidence="1" type="ORF">SLNWT_3776</name>
</gene>
<keyword evidence="2" id="KW-1185">Reference proteome</keyword>
<evidence type="ECO:0000313" key="2">
    <source>
        <dbReference type="Proteomes" id="UP000031523"/>
    </source>
</evidence>
<dbReference type="EMBL" id="CP010519">
    <property type="protein sequence ID" value="AJE84152.1"/>
    <property type="molecule type" value="Genomic_DNA"/>
</dbReference>
<name>A0A0B5F1D7_STRA4</name>
<reference evidence="1 2" key="1">
    <citation type="submission" date="2015-01" db="EMBL/GenBank/DDBJ databases">
        <title>Enhanced salinomycin production by adjusting the supply of polyketide extender units in Streptomyce albus DSM 41398.</title>
        <authorList>
            <person name="Lu C."/>
        </authorList>
    </citation>
    <scope>NUCLEOTIDE SEQUENCE [LARGE SCALE GENOMIC DNA]</scope>
    <source>
        <strain evidence="2">ATCC 21838 / DSM 41398 / FERM P-419 / JCM 4703 / NBRC 107858</strain>
    </source>
</reference>
<dbReference type="AlphaFoldDB" id="A0A0B5F1D7"/>
<evidence type="ECO:0000313" key="1">
    <source>
        <dbReference type="EMBL" id="AJE84152.1"/>
    </source>
</evidence>
<organism evidence="1 2">
    <name type="scientific">Streptomyces albus (strain ATCC 21838 / DSM 41398 / FERM P-419 / JCM 4703 / NBRC 107858)</name>
    <dbReference type="NCBI Taxonomy" id="1081613"/>
    <lineage>
        <taxon>Bacteria</taxon>
        <taxon>Bacillati</taxon>
        <taxon>Actinomycetota</taxon>
        <taxon>Actinomycetes</taxon>
        <taxon>Kitasatosporales</taxon>
        <taxon>Streptomycetaceae</taxon>
        <taxon>Streptomyces</taxon>
    </lineage>
</organism>
<dbReference type="KEGG" id="sals:SLNWT_3776"/>
<dbReference type="Proteomes" id="UP000031523">
    <property type="component" value="Chromosome"/>
</dbReference>
<proteinExistence type="predicted"/>